<feature type="compositionally biased region" description="Polar residues" evidence="1">
    <location>
        <begin position="1"/>
        <end position="14"/>
    </location>
</feature>
<dbReference type="EMBL" id="FZQA01000003">
    <property type="protein sequence ID" value="SNT73309.1"/>
    <property type="molecule type" value="Genomic_DNA"/>
</dbReference>
<accession>A0A239PSP9</accession>
<dbReference type="AlphaFoldDB" id="A0A239PSP9"/>
<protein>
    <submittedName>
        <fullName evidence="2">Uncharacterized protein</fullName>
    </submittedName>
</protein>
<evidence type="ECO:0000313" key="2">
    <source>
        <dbReference type="EMBL" id="SNT73309.1"/>
    </source>
</evidence>
<reference evidence="2 3" key="1">
    <citation type="submission" date="2017-07" db="EMBL/GenBank/DDBJ databases">
        <authorList>
            <person name="Sun Z.S."/>
            <person name="Albrecht U."/>
            <person name="Echele G."/>
            <person name="Lee C.C."/>
        </authorList>
    </citation>
    <scope>NUCLEOTIDE SEQUENCE [LARGE SCALE GENOMIC DNA]</scope>
    <source>
        <strain evidence="2 3">CGMCC 1.12710</strain>
    </source>
</reference>
<keyword evidence="3" id="KW-1185">Reference proteome</keyword>
<name>A0A239PSP9_9PROT</name>
<dbReference type="RefSeq" id="WP_089412186.1">
    <property type="nucleotide sequence ID" value="NZ_FZQA01000003.1"/>
</dbReference>
<evidence type="ECO:0000313" key="3">
    <source>
        <dbReference type="Proteomes" id="UP000198346"/>
    </source>
</evidence>
<dbReference type="OrthoDB" id="7340718at2"/>
<evidence type="ECO:0000256" key="1">
    <source>
        <dbReference type="SAM" id="MobiDB-lite"/>
    </source>
</evidence>
<gene>
    <name evidence="2" type="ORF">SAMN06297382_1707</name>
</gene>
<proteinExistence type="predicted"/>
<organism evidence="2 3">
    <name type="scientific">Amphiplicatus metriothermophilus</name>
    <dbReference type="NCBI Taxonomy" id="1519374"/>
    <lineage>
        <taxon>Bacteria</taxon>
        <taxon>Pseudomonadati</taxon>
        <taxon>Pseudomonadota</taxon>
        <taxon>Alphaproteobacteria</taxon>
        <taxon>Parvularculales</taxon>
        <taxon>Parvularculaceae</taxon>
        <taxon>Amphiplicatus</taxon>
    </lineage>
</organism>
<sequence length="354" mass="39239">MSSEPPTWPTSSIRGSGIRKDRQPGEVGAARARDRLQRALPREAQEQAGNAARRAYIEAVLSQPCAPAVEALADILAARFPGAGVLLYGSGNSVLSGAAAESVLFDFYVIAPSYEAAYGSPLLSLLNRLIPPNVFYLDEETTQGRLRAKYAVLSIDHFERLVSKRTFHSYFWARFAQPCRIARAPEPMRARLVGCIETAIDVFIARARPLAPPDADAKDVWRAGLARSYRAELRAEKPGRAGELVAVYGDWPRRVTPPFDDAPISETARRRARLLWRIRSVQGGALSVLRLFKGMLTFRGGLDYIAWKISRHAGFALPVRAWERRVPLVGAFFVASRYWRMRARTRASSGTAAE</sequence>
<dbReference type="Proteomes" id="UP000198346">
    <property type="component" value="Unassembled WGS sequence"/>
</dbReference>
<feature type="region of interest" description="Disordered" evidence="1">
    <location>
        <begin position="1"/>
        <end position="29"/>
    </location>
</feature>